<protein>
    <submittedName>
        <fullName evidence="1">Uncharacterized protein</fullName>
    </submittedName>
</protein>
<accession>A0A8S5Q808</accession>
<name>A0A8S5Q808_9CAUD</name>
<proteinExistence type="predicted"/>
<reference evidence="1" key="1">
    <citation type="journal article" date="2021" name="Proc. Natl. Acad. Sci. U.S.A.">
        <title>A Catalog of Tens of Thousands of Viruses from Human Metagenomes Reveals Hidden Associations with Chronic Diseases.</title>
        <authorList>
            <person name="Tisza M.J."/>
            <person name="Buck C.B."/>
        </authorList>
    </citation>
    <scope>NUCLEOTIDE SEQUENCE</scope>
    <source>
        <strain evidence="1">CtZ5d16</strain>
    </source>
</reference>
<dbReference type="EMBL" id="BK015606">
    <property type="protein sequence ID" value="DAE15518.1"/>
    <property type="molecule type" value="Genomic_DNA"/>
</dbReference>
<evidence type="ECO:0000313" key="1">
    <source>
        <dbReference type="EMBL" id="DAE15518.1"/>
    </source>
</evidence>
<organism evidence="1">
    <name type="scientific">Podoviridae sp. ctZ5d16</name>
    <dbReference type="NCBI Taxonomy" id="2825257"/>
    <lineage>
        <taxon>Viruses</taxon>
        <taxon>Duplodnaviria</taxon>
        <taxon>Heunggongvirae</taxon>
        <taxon>Uroviricota</taxon>
        <taxon>Caudoviricetes</taxon>
    </lineage>
</organism>
<sequence length="84" mass="10123">MIVLKGPDLPEIEKLEHIMPGEEIILFFRKKEEEGKGGVKIVGKRLKLIKRYSRFALFENKKGTKECFHYQEINWRRKKENLEY</sequence>